<keyword evidence="4" id="KW-1185">Reference proteome</keyword>
<dbReference type="Pfam" id="PF10101">
    <property type="entry name" value="DUF2339"/>
    <property type="match status" value="1"/>
</dbReference>
<dbReference type="InterPro" id="IPR019286">
    <property type="entry name" value="DUF2339_TM"/>
</dbReference>
<comment type="caution">
    <text evidence="3">The sequence shown here is derived from an EMBL/GenBank/DDBJ whole genome shotgun (WGS) entry which is preliminary data.</text>
</comment>
<feature type="transmembrane region" description="Helical" evidence="2">
    <location>
        <begin position="327"/>
        <end position="345"/>
    </location>
</feature>
<organism evidence="3 4">
    <name type="scientific">Sporosarcina limicola</name>
    <dbReference type="NCBI Taxonomy" id="34101"/>
    <lineage>
        <taxon>Bacteria</taxon>
        <taxon>Bacillati</taxon>
        <taxon>Bacillota</taxon>
        <taxon>Bacilli</taxon>
        <taxon>Bacillales</taxon>
        <taxon>Caryophanaceae</taxon>
        <taxon>Sporosarcina</taxon>
    </lineage>
</organism>
<feature type="transmembrane region" description="Helical" evidence="2">
    <location>
        <begin position="222"/>
        <end position="242"/>
    </location>
</feature>
<feature type="transmembrane region" description="Helical" evidence="2">
    <location>
        <begin position="276"/>
        <end position="293"/>
    </location>
</feature>
<keyword evidence="1" id="KW-0175">Coiled coil</keyword>
<evidence type="ECO:0000256" key="2">
    <source>
        <dbReference type="SAM" id="Phobius"/>
    </source>
</evidence>
<feature type="transmembrane region" description="Helical" evidence="2">
    <location>
        <begin position="377"/>
        <end position="395"/>
    </location>
</feature>
<feature type="transmembrane region" description="Helical" evidence="2">
    <location>
        <begin position="497"/>
        <end position="515"/>
    </location>
</feature>
<proteinExistence type="predicted"/>
<feature type="transmembrane region" description="Helical" evidence="2">
    <location>
        <begin position="147"/>
        <end position="166"/>
    </location>
</feature>
<protein>
    <submittedName>
        <fullName evidence="3">Membrane protein</fullName>
    </submittedName>
</protein>
<feature type="transmembrane region" description="Helical" evidence="2">
    <location>
        <begin position="249"/>
        <end position="270"/>
    </location>
</feature>
<dbReference type="Proteomes" id="UP000658225">
    <property type="component" value="Unassembled WGS sequence"/>
</dbReference>
<keyword evidence="2" id="KW-0472">Membrane</keyword>
<feature type="transmembrane region" description="Helical" evidence="2">
    <location>
        <begin position="592"/>
        <end position="609"/>
    </location>
</feature>
<keyword evidence="2" id="KW-0812">Transmembrane</keyword>
<dbReference type="AlphaFoldDB" id="A0A927MKU6"/>
<feature type="transmembrane region" description="Helical" evidence="2">
    <location>
        <begin position="352"/>
        <end position="371"/>
    </location>
</feature>
<feature type="transmembrane region" description="Helical" evidence="2">
    <location>
        <begin position="621"/>
        <end position="641"/>
    </location>
</feature>
<feature type="transmembrane region" description="Helical" evidence="2">
    <location>
        <begin position="672"/>
        <end position="691"/>
    </location>
</feature>
<keyword evidence="2" id="KW-1133">Transmembrane helix</keyword>
<evidence type="ECO:0000313" key="3">
    <source>
        <dbReference type="EMBL" id="MBE1553046.1"/>
    </source>
</evidence>
<feature type="transmembrane region" description="Helical" evidence="2">
    <location>
        <begin position="407"/>
        <end position="427"/>
    </location>
</feature>
<feature type="coiled-coil region" evidence="1">
    <location>
        <begin position="5"/>
        <end position="32"/>
    </location>
</feature>
<evidence type="ECO:0000256" key="1">
    <source>
        <dbReference type="SAM" id="Coils"/>
    </source>
</evidence>
<feature type="transmembrane region" description="Helical" evidence="2">
    <location>
        <begin position="648"/>
        <end position="666"/>
    </location>
</feature>
<reference evidence="3" key="1">
    <citation type="submission" date="2020-10" db="EMBL/GenBank/DDBJ databases">
        <title>Genomic Encyclopedia of Type Strains, Phase IV (KMG-IV): sequencing the most valuable type-strain genomes for metagenomic binning, comparative biology and taxonomic classification.</title>
        <authorList>
            <person name="Goeker M."/>
        </authorList>
    </citation>
    <scope>NUCLEOTIDE SEQUENCE</scope>
    <source>
        <strain evidence="3">DSM 13886</strain>
    </source>
</reference>
<feature type="transmembrane region" description="Helical" evidence="2">
    <location>
        <begin position="553"/>
        <end position="572"/>
    </location>
</feature>
<feature type="transmembrane region" description="Helical" evidence="2">
    <location>
        <begin position="172"/>
        <end position="193"/>
    </location>
</feature>
<dbReference type="PANTHER" id="PTHR38434:SF1">
    <property type="entry name" value="BLL2549 PROTEIN"/>
    <property type="match status" value="1"/>
</dbReference>
<dbReference type="PANTHER" id="PTHR38434">
    <property type="entry name" value="BLL2549 PROTEIN"/>
    <property type="match status" value="1"/>
</dbReference>
<feature type="transmembrane region" description="Helical" evidence="2">
    <location>
        <begin position="522"/>
        <end position="541"/>
    </location>
</feature>
<feature type="transmembrane region" description="Helical" evidence="2">
    <location>
        <begin position="468"/>
        <end position="491"/>
    </location>
</feature>
<feature type="transmembrane region" description="Helical" evidence="2">
    <location>
        <begin position="305"/>
        <end position="321"/>
    </location>
</feature>
<accession>A0A927MKU6</accession>
<feature type="transmembrane region" description="Helical" evidence="2">
    <location>
        <begin position="200"/>
        <end position="216"/>
    </location>
</feature>
<feature type="transmembrane region" description="Helical" evidence="2">
    <location>
        <begin position="87"/>
        <end position="107"/>
    </location>
</feature>
<feature type="transmembrane region" description="Helical" evidence="2">
    <location>
        <begin position="433"/>
        <end position="456"/>
    </location>
</feature>
<gene>
    <name evidence="3" type="ORF">H4683_000115</name>
</gene>
<evidence type="ECO:0000313" key="4">
    <source>
        <dbReference type="Proteomes" id="UP000658225"/>
    </source>
</evidence>
<dbReference type="EMBL" id="JADBEL010000001">
    <property type="protein sequence ID" value="MBE1553046.1"/>
    <property type="molecule type" value="Genomic_DNA"/>
</dbReference>
<name>A0A927MKU6_9BACL</name>
<dbReference type="RefSeq" id="WP_192596880.1">
    <property type="nucleotide sequence ID" value="NZ_JADBEL010000001.1"/>
</dbReference>
<feature type="transmembrane region" description="Helical" evidence="2">
    <location>
        <begin position="113"/>
        <end position="135"/>
    </location>
</feature>
<sequence>MNEDMKAILTRVSALEGEVETLKSQLAEVRGDSMVEVQRMKVVESIPAKEPIIAVKVEPILEPQQNVSLAVPMQKKPKKEIDFEKELGIWLPRVFMFILLLGVLWGLKVGMEYGVITNPVRVGMGYAGTGLLYYLGIRYINNGKKGFGLTLLGGFIALGILTTFAAHHLYGYLNFPMALIVGVAYIVIGLLLSIKTKSETLTIFSAIAGFLLPFLLEGEGATAVQFCLYTLLLFLSLFYVSLSQKHKYTFYVTFLLFHISLLTYGILDGIDGDDNILVGTALIQHLALLFFYLKGSISRQVFSEALIYTNFLFAIGWIKLLDYQQEVYVYGAFAVLYVALAVYFFSKKDELLRGVLSAVAVFAVSVCILSLDFDNEQIKLIFLLINGAIGLWVGLRFDTLRTIVTSSAVYLLTALVILVSTEFYLLLSLEHAVWLVFLGTILWIYYTLYQFVPAVLKEKLERIDRGLIIGQVISLYYIYKVVTILIVNAQLSFETGMHVQILVFIVALCLMYMFYKWKHGVYLTHAVVIEYLLLGLFVIRFSLSSYYADGGFFFNLFVQILYVLILTIMFLAIMKNRFYVTPKSIKIELPQLAIVMQIVYFIFLNKWYFAYVNSHNWSWEYILLVHTFLLFTFAFISISIGRKLNWKHVKIIGVGLIGVCILKLFLVDLASISILIRAILFMVVGVVGLLYSRTLLKD</sequence>